<comment type="caution">
    <text evidence="2">The sequence shown here is derived from an EMBL/GenBank/DDBJ whole genome shotgun (WGS) entry which is preliminary data.</text>
</comment>
<evidence type="ECO:0000313" key="2">
    <source>
        <dbReference type="EMBL" id="CAH1783011.1"/>
    </source>
</evidence>
<evidence type="ECO:0000313" key="3">
    <source>
        <dbReference type="Proteomes" id="UP000749559"/>
    </source>
</evidence>
<proteinExistence type="predicted"/>
<feature type="region of interest" description="Disordered" evidence="1">
    <location>
        <begin position="53"/>
        <end position="73"/>
    </location>
</feature>
<keyword evidence="3" id="KW-1185">Reference proteome</keyword>
<accession>A0A8S4NSE5</accession>
<feature type="compositionally biased region" description="Acidic residues" evidence="1">
    <location>
        <begin position="27"/>
        <end position="39"/>
    </location>
</feature>
<organism evidence="2 3">
    <name type="scientific">Owenia fusiformis</name>
    <name type="common">Polychaete worm</name>
    <dbReference type="NCBI Taxonomy" id="6347"/>
    <lineage>
        <taxon>Eukaryota</taxon>
        <taxon>Metazoa</taxon>
        <taxon>Spiralia</taxon>
        <taxon>Lophotrochozoa</taxon>
        <taxon>Annelida</taxon>
        <taxon>Polychaeta</taxon>
        <taxon>Sedentaria</taxon>
        <taxon>Canalipalpata</taxon>
        <taxon>Sabellida</taxon>
        <taxon>Oweniida</taxon>
        <taxon>Oweniidae</taxon>
        <taxon>Owenia</taxon>
    </lineage>
</organism>
<feature type="region of interest" description="Disordered" evidence="1">
    <location>
        <begin position="23"/>
        <end position="42"/>
    </location>
</feature>
<feature type="compositionally biased region" description="Basic and acidic residues" evidence="1">
    <location>
        <begin position="56"/>
        <end position="68"/>
    </location>
</feature>
<gene>
    <name evidence="2" type="ORF">OFUS_LOCUS9394</name>
</gene>
<dbReference type="EMBL" id="CAIIXF020000005">
    <property type="protein sequence ID" value="CAH1783011.1"/>
    <property type="molecule type" value="Genomic_DNA"/>
</dbReference>
<name>A0A8S4NSE5_OWEFU</name>
<reference evidence="2" key="1">
    <citation type="submission" date="2022-03" db="EMBL/GenBank/DDBJ databases">
        <authorList>
            <person name="Martin C."/>
        </authorList>
    </citation>
    <scope>NUCLEOTIDE SEQUENCE</scope>
</reference>
<dbReference type="AlphaFoldDB" id="A0A8S4NSE5"/>
<sequence>MTGYLYGWTNKVMRLFSWSEEQKTLDDDKDETSNDEETYSSDVDVFDESKQNISDIRSHSSRDSKDENIPVDETPLSGVLGNILIDEAHNNANYKDIRKITLAKVNKDTNYNIDDKDKVPWVGGNSLEHSEDVKNLVLDEESSSDDEAYSISHETLSNEEINYDFENKGTVYQNLRNNNDDIDVKIETNEKRSVTLKRPSARDVQNSVNNINDVEDTVDNKDALEESKQDEILDTLHRAHTIEQSDARMHKDESESKPIIPDANEHVITNGDTEPQHKRVSGHIVLPDIEDPISKSEKVVGIENNESSIQSQVEGCTSEILEQHEVESNGENRSRSRHNDSLDVIEINRINDKLQVENENEEHVATVGEQLIIKENNENILDEVNEDKTVPDLIICKCIHENTICLFRMTFNFYH</sequence>
<protein>
    <submittedName>
        <fullName evidence="2">Uncharacterized protein</fullName>
    </submittedName>
</protein>
<evidence type="ECO:0000256" key="1">
    <source>
        <dbReference type="SAM" id="MobiDB-lite"/>
    </source>
</evidence>
<dbReference type="Proteomes" id="UP000749559">
    <property type="component" value="Unassembled WGS sequence"/>
</dbReference>